<dbReference type="PANTHER" id="PTHR36729">
    <property type="entry name" value="EXPRESSED PROTEIN"/>
    <property type="match status" value="1"/>
</dbReference>
<gene>
    <name evidence="2" type="ORF">C7B64_19010</name>
</gene>
<dbReference type="EMBL" id="PVWJ01000115">
    <property type="protein sequence ID" value="PSB01315.1"/>
    <property type="molecule type" value="Genomic_DNA"/>
</dbReference>
<reference evidence="2 3" key="2">
    <citation type="submission" date="2018-03" db="EMBL/GenBank/DDBJ databases">
        <title>The ancient ancestry and fast evolution of plastids.</title>
        <authorList>
            <person name="Moore K.R."/>
            <person name="Magnabosco C."/>
            <person name="Momper L."/>
            <person name="Gold D.A."/>
            <person name="Bosak T."/>
            <person name="Fournier G.P."/>
        </authorList>
    </citation>
    <scope>NUCLEOTIDE SEQUENCE [LARGE SCALE GENOMIC DNA]</scope>
    <source>
        <strain evidence="2 3">CCAP 1448/3</strain>
    </source>
</reference>
<protein>
    <recommendedName>
        <fullName evidence="1">DUF7734 domain-containing protein</fullName>
    </recommendedName>
</protein>
<evidence type="ECO:0000313" key="3">
    <source>
        <dbReference type="Proteomes" id="UP000238762"/>
    </source>
</evidence>
<evidence type="ECO:0000313" key="2">
    <source>
        <dbReference type="EMBL" id="PSB01315.1"/>
    </source>
</evidence>
<keyword evidence="3" id="KW-1185">Reference proteome</keyword>
<reference evidence="2 3" key="1">
    <citation type="submission" date="2018-02" db="EMBL/GenBank/DDBJ databases">
        <authorList>
            <person name="Cohen D.B."/>
            <person name="Kent A.D."/>
        </authorList>
    </citation>
    <scope>NUCLEOTIDE SEQUENCE [LARGE SCALE GENOMIC DNA]</scope>
    <source>
        <strain evidence="2 3">CCAP 1448/3</strain>
    </source>
</reference>
<dbReference type="PANTHER" id="PTHR36729:SF2">
    <property type="entry name" value="EXPRESSED PROTEIN"/>
    <property type="match status" value="1"/>
</dbReference>
<dbReference type="InterPro" id="IPR056636">
    <property type="entry name" value="DUF7734"/>
</dbReference>
<dbReference type="RefSeq" id="WP_106290302.1">
    <property type="nucleotide sequence ID" value="NZ_CAWNTC010000147.1"/>
</dbReference>
<comment type="caution">
    <text evidence="2">The sequence shown here is derived from an EMBL/GenBank/DDBJ whole genome shotgun (WGS) entry which is preliminary data.</text>
</comment>
<accession>A0A2T1BZ60</accession>
<dbReference type="AlphaFoldDB" id="A0A2T1BZ60"/>
<organism evidence="2 3">
    <name type="scientific">Merismopedia glauca CCAP 1448/3</name>
    <dbReference type="NCBI Taxonomy" id="1296344"/>
    <lineage>
        <taxon>Bacteria</taxon>
        <taxon>Bacillati</taxon>
        <taxon>Cyanobacteriota</taxon>
        <taxon>Cyanophyceae</taxon>
        <taxon>Synechococcales</taxon>
        <taxon>Merismopediaceae</taxon>
        <taxon>Merismopedia</taxon>
    </lineage>
</organism>
<evidence type="ECO:0000259" key="1">
    <source>
        <dbReference type="Pfam" id="PF24869"/>
    </source>
</evidence>
<dbReference type="Pfam" id="PF24869">
    <property type="entry name" value="DUF7734"/>
    <property type="match status" value="1"/>
</dbReference>
<sequence length="99" mass="11249">MINSLGQRLEQYTIKRPQELLVVTIEIEGETDQIAIYKGFSSSLVRATEFNPDISLISDSAEIVRIDRVKAPYQPNHPEYIQTGLTWETMQPLLAEVSI</sequence>
<dbReference type="OrthoDB" id="463229at2"/>
<proteinExistence type="predicted"/>
<name>A0A2T1BZ60_9CYAN</name>
<feature type="domain" description="DUF7734" evidence="1">
    <location>
        <begin position="7"/>
        <end position="94"/>
    </location>
</feature>
<dbReference type="Proteomes" id="UP000238762">
    <property type="component" value="Unassembled WGS sequence"/>
</dbReference>